<accession>A0AAD5VK76</accession>
<evidence type="ECO:0000313" key="3">
    <source>
        <dbReference type="Proteomes" id="UP001213000"/>
    </source>
</evidence>
<evidence type="ECO:0000256" key="1">
    <source>
        <dbReference type="SAM" id="MobiDB-lite"/>
    </source>
</evidence>
<protein>
    <submittedName>
        <fullName evidence="2">Uncharacterized protein</fullName>
    </submittedName>
</protein>
<comment type="caution">
    <text evidence="2">The sequence shown here is derived from an EMBL/GenBank/DDBJ whole genome shotgun (WGS) entry which is preliminary data.</text>
</comment>
<sequence>MQRDKVPTSIIFPPLPQLSSLEFIGFTPDPASTRVVNDGPNLTYSASSLESTLAVPQARNSGCLLSLLNVAEFGTQVANELATASGADIQSDPMAKATKDPFGHTAVGSTPAMPLDTAVGAQDSVNSISPEGVEPLTSSTSTEPLLYQIFDTKTRRFVDLDDAGTEVNDTFVVLKRVDVGQGPQGYASDVRSWLTKLHKVGPRKETKKAVPKSAPKSTPSFMPQPAANHEAASSSRFPVRASERPVDKDLPPPKKRRRIGSRNLFRRVEPSIEVRVKPVWEIDLTSDGEDTPAVNDICLASWDEMVAPFPLSRFATVLASSGAYGKHATPDRFGFSLDMQAWIPAKPLQRALSSPICPVQKPALTSPVRIRSARATTASVLQSSTLPFLLLWLSLCLLTYAPLTSPNAILAITSK</sequence>
<dbReference type="EMBL" id="JANIEX010001141">
    <property type="protein sequence ID" value="KAJ3560604.1"/>
    <property type="molecule type" value="Genomic_DNA"/>
</dbReference>
<dbReference type="Proteomes" id="UP001213000">
    <property type="component" value="Unassembled WGS sequence"/>
</dbReference>
<keyword evidence="3" id="KW-1185">Reference proteome</keyword>
<feature type="region of interest" description="Disordered" evidence="1">
    <location>
        <begin position="198"/>
        <end position="262"/>
    </location>
</feature>
<reference evidence="2" key="1">
    <citation type="submission" date="2022-07" db="EMBL/GenBank/DDBJ databases">
        <title>Genome Sequence of Leucocoprinus birnbaumii.</title>
        <authorList>
            <person name="Buettner E."/>
        </authorList>
    </citation>
    <scope>NUCLEOTIDE SEQUENCE</scope>
    <source>
        <strain evidence="2">VT141</strain>
    </source>
</reference>
<proteinExistence type="predicted"/>
<feature type="compositionally biased region" description="Basic and acidic residues" evidence="1">
    <location>
        <begin position="241"/>
        <end position="252"/>
    </location>
</feature>
<organism evidence="2 3">
    <name type="scientific">Leucocoprinus birnbaumii</name>
    <dbReference type="NCBI Taxonomy" id="56174"/>
    <lineage>
        <taxon>Eukaryota</taxon>
        <taxon>Fungi</taxon>
        <taxon>Dikarya</taxon>
        <taxon>Basidiomycota</taxon>
        <taxon>Agaricomycotina</taxon>
        <taxon>Agaricomycetes</taxon>
        <taxon>Agaricomycetidae</taxon>
        <taxon>Agaricales</taxon>
        <taxon>Agaricineae</taxon>
        <taxon>Agaricaceae</taxon>
        <taxon>Leucocoprinus</taxon>
    </lineage>
</organism>
<gene>
    <name evidence="2" type="ORF">NP233_g10726</name>
</gene>
<evidence type="ECO:0000313" key="2">
    <source>
        <dbReference type="EMBL" id="KAJ3560604.1"/>
    </source>
</evidence>
<dbReference type="AlphaFoldDB" id="A0AAD5VK76"/>
<name>A0AAD5VK76_9AGAR</name>